<proteinExistence type="predicted"/>
<feature type="region of interest" description="Disordered" evidence="1">
    <location>
        <begin position="94"/>
        <end position="136"/>
    </location>
</feature>
<reference evidence="2" key="1">
    <citation type="submission" date="2021-03" db="EMBL/GenBank/DDBJ databases">
        <title>Draft genome sequence of rust myrtle Austropuccinia psidii MF-1, a brazilian biotype.</title>
        <authorList>
            <person name="Quecine M.C."/>
            <person name="Pachon D.M.R."/>
            <person name="Bonatelli M.L."/>
            <person name="Correr F.H."/>
            <person name="Franceschini L.M."/>
            <person name="Leite T.F."/>
            <person name="Margarido G.R.A."/>
            <person name="Almeida C.A."/>
            <person name="Ferrarezi J.A."/>
            <person name="Labate C.A."/>
        </authorList>
    </citation>
    <scope>NUCLEOTIDE SEQUENCE</scope>
    <source>
        <strain evidence="2">MF-1</strain>
    </source>
</reference>
<keyword evidence="3" id="KW-1185">Reference proteome</keyword>
<dbReference type="AlphaFoldDB" id="A0A9Q3P8A6"/>
<gene>
    <name evidence="2" type="ORF">O181_092333</name>
</gene>
<protein>
    <submittedName>
        <fullName evidence="2">Uncharacterized protein</fullName>
    </submittedName>
</protein>
<comment type="caution">
    <text evidence="2">The sequence shown here is derived from an EMBL/GenBank/DDBJ whole genome shotgun (WGS) entry which is preliminary data.</text>
</comment>
<evidence type="ECO:0000313" key="2">
    <source>
        <dbReference type="EMBL" id="MBW0552618.1"/>
    </source>
</evidence>
<sequence>MVTSLLDWSEVIIWAMKDGDGKRTFELGPIVTMSCHPWNSNAKVNSPVPSLPCEQTLRKLTPGPSGTQCSEDLFCSKQPEFHLISTLDSSELTVPPFVEPSQMDEPPIPGPSPSSKPHEDVPTCEPEPAVDPTQSMEEPFARLTPPHSIITIDDTPVGYPLLFPLIPTTTLARNLPAYDRP</sequence>
<name>A0A9Q3P8A6_9BASI</name>
<evidence type="ECO:0000256" key="1">
    <source>
        <dbReference type="SAM" id="MobiDB-lite"/>
    </source>
</evidence>
<evidence type="ECO:0000313" key="3">
    <source>
        <dbReference type="Proteomes" id="UP000765509"/>
    </source>
</evidence>
<organism evidence="2 3">
    <name type="scientific">Austropuccinia psidii MF-1</name>
    <dbReference type="NCBI Taxonomy" id="1389203"/>
    <lineage>
        <taxon>Eukaryota</taxon>
        <taxon>Fungi</taxon>
        <taxon>Dikarya</taxon>
        <taxon>Basidiomycota</taxon>
        <taxon>Pucciniomycotina</taxon>
        <taxon>Pucciniomycetes</taxon>
        <taxon>Pucciniales</taxon>
        <taxon>Sphaerophragmiaceae</taxon>
        <taxon>Austropuccinia</taxon>
    </lineage>
</organism>
<dbReference type="EMBL" id="AVOT02058814">
    <property type="protein sequence ID" value="MBW0552618.1"/>
    <property type="molecule type" value="Genomic_DNA"/>
</dbReference>
<dbReference type="Proteomes" id="UP000765509">
    <property type="component" value="Unassembled WGS sequence"/>
</dbReference>
<accession>A0A9Q3P8A6</accession>